<sequence>HSCSWCGGPFNGGNYPGCGSYPIIHLPLHEMNLHELSMMMNLGTPTPEPLVNSSVYVESNEDIEATHAYTPSLPFLTTMEPADTLLIGDEVISTTLARENDKLIKYSVDDLVLIPKESEVTSNSNLECDMHVNAHLPTTDVKEEKFYINSTLGEYVVDFLVKNKDIADLPKHLVKQLFSYLVKHLSSTKRMSDEPLGDDSKPGSYDVTFSNSLFDFNYDYTLCYDNPLFDEEFEDISSLTLLKELTAEIGIDDSIPTEFVDGYYDSKGDILFLNHLLIEETFFDPTPTSGGKTRVMETPYFGFHHMPSPRHAAYSSKEVMYRYYHPHLTSGDVFDLEIKKISSDESKAHIEVLSVLWGNRLPIPDGLFPLSK</sequence>
<organism evidence="1">
    <name type="scientific">Tanacetum cinerariifolium</name>
    <name type="common">Dalmatian daisy</name>
    <name type="synonym">Chrysanthemum cinerariifolium</name>
    <dbReference type="NCBI Taxonomy" id="118510"/>
    <lineage>
        <taxon>Eukaryota</taxon>
        <taxon>Viridiplantae</taxon>
        <taxon>Streptophyta</taxon>
        <taxon>Embryophyta</taxon>
        <taxon>Tracheophyta</taxon>
        <taxon>Spermatophyta</taxon>
        <taxon>Magnoliopsida</taxon>
        <taxon>eudicotyledons</taxon>
        <taxon>Gunneridae</taxon>
        <taxon>Pentapetalae</taxon>
        <taxon>asterids</taxon>
        <taxon>campanulids</taxon>
        <taxon>Asterales</taxon>
        <taxon>Asteraceae</taxon>
        <taxon>Asteroideae</taxon>
        <taxon>Anthemideae</taxon>
        <taxon>Anthemidinae</taxon>
        <taxon>Tanacetum</taxon>
    </lineage>
</organism>
<feature type="non-terminal residue" evidence="1">
    <location>
        <position position="1"/>
    </location>
</feature>
<dbReference type="EMBL" id="BKCJ010395163">
    <property type="protein sequence ID" value="GFA26618.1"/>
    <property type="molecule type" value="Genomic_DNA"/>
</dbReference>
<protein>
    <recommendedName>
        <fullName evidence="2">Reverse transcriptase domain-containing protein</fullName>
    </recommendedName>
</protein>
<reference evidence="1" key="1">
    <citation type="journal article" date="2019" name="Sci. Rep.">
        <title>Draft genome of Tanacetum cinerariifolium, the natural source of mosquito coil.</title>
        <authorList>
            <person name="Yamashiro T."/>
            <person name="Shiraishi A."/>
            <person name="Satake H."/>
            <person name="Nakayama K."/>
        </authorList>
    </citation>
    <scope>NUCLEOTIDE SEQUENCE</scope>
</reference>
<accession>A0A699JEP2</accession>
<comment type="caution">
    <text evidence="1">The sequence shown here is derived from an EMBL/GenBank/DDBJ whole genome shotgun (WGS) entry which is preliminary data.</text>
</comment>
<evidence type="ECO:0008006" key="2">
    <source>
        <dbReference type="Google" id="ProtNLM"/>
    </source>
</evidence>
<proteinExistence type="predicted"/>
<dbReference type="AlphaFoldDB" id="A0A699JEP2"/>
<name>A0A699JEP2_TANCI</name>
<evidence type="ECO:0000313" key="1">
    <source>
        <dbReference type="EMBL" id="GFA26618.1"/>
    </source>
</evidence>
<gene>
    <name evidence="1" type="ORF">Tci_598590</name>
</gene>